<keyword evidence="4 8" id="KW-0812">Transmembrane</keyword>
<comment type="similarity">
    <text evidence="7">Belongs to the glycosyltransferase 87 family.</text>
</comment>
<keyword evidence="2" id="KW-1003">Cell membrane</keyword>
<feature type="transmembrane region" description="Helical" evidence="8">
    <location>
        <begin position="174"/>
        <end position="193"/>
    </location>
</feature>
<sequence length="365" mass="38995">MDVWYLGGALGRISTDSMRVHVDFDSFWRSAGALLEGGDIYDAGARLVNLNPPVWTVLMSPLGLMEAIDAYRLFVLVCVLVVLGYLAWTAEELGLRPVWAVVGAGLLLLSSPLISTLALGQVYPVLALGLVAAWILDRRENRRLSGATLGLVVALKPSLAPVLLWPLVRRHWGAFAAACVSGLAATLVGLVVAGPAATWRYVGVLNEGSANAYWDNASIPAAAARFFTEHPYGQNAATWPWMVYVGYAIGISVVVLTAARIRGGGEAGLWALVAASLLASPIAWHNYLVLLAPGVLLLLARGRIAPALFLLALQAIPAQWPLLWNEQGTVGATFALTLYLYVLLAHWLLLLLAVRPETPEPAKAG</sequence>
<evidence type="ECO:0000256" key="4">
    <source>
        <dbReference type="ARBA" id="ARBA00022692"/>
    </source>
</evidence>
<evidence type="ECO:0000256" key="5">
    <source>
        <dbReference type="ARBA" id="ARBA00022989"/>
    </source>
</evidence>
<gene>
    <name evidence="9" type="ORF">AVDCRST_MAG03-2613</name>
</gene>
<comment type="subcellular location">
    <subcellularLocation>
        <location evidence="1">Cell membrane</location>
        <topology evidence="1">Multi-pass membrane protein</topology>
    </subcellularLocation>
</comment>
<feature type="transmembrane region" description="Helical" evidence="8">
    <location>
        <begin position="120"/>
        <end position="136"/>
    </location>
</feature>
<evidence type="ECO:0000256" key="1">
    <source>
        <dbReference type="ARBA" id="ARBA00004651"/>
    </source>
</evidence>
<evidence type="ECO:0008006" key="10">
    <source>
        <dbReference type="Google" id="ProtNLM"/>
    </source>
</evidence>
<accession>A0A6J4PX36</accession>
<protein>
    <recommendedName>
        <fullName evidence="10">DUF2029 domain-containing protein</fullName>
    </recommendedName>
</protein>
<dbReference type="GO" id="GO:0005886">
    <property type="term" value="C:plasma membrane"/>
    <property type="evidence" value="ECO:0007669"/>
    <property type="project" value="UniProtKB-SubCell"/>
</dbReference>
<evidence type="ECO:0000313" key="9">
    <source>
        <dbReference type="EMBL" id="CAA9422000.1"/>
    </source>
</evidence>
<evidence type="ECO:0000256" key="6">
    <source>
        <dbReference type="ARBA" id="ARBA00023136"/>
    </source>
</evidence>
<feature type="transmembrane region" description="Helical" evidence="8">
    <location>
        <begin position="148"/>
        <end position="168"/>
    </location>
</feature>
<feature type="transmembrane region" description="Helical" evidence="8">
    <location>
        <begin position="70"/>
        <end position="88"/>
    </location>
</feature>
<reference evidence="9" key="1">
    <citation type="submission" date="2020-02" db="EMBL/GenBank/DDBJ databases">
        <authorList>
            <person name="Meier V. D."/>
        </authorList>
    </citation>
    <scope>NUCLEOTIDE SEQUENCE</scope>
    <source>
        <strain evidence="9">AVDCRST_MAG03</strain>
    </source>
</reference>
<feature type="transmembrane region" description="Helical" evidence="8">
    <location>
        <begin position="241"/>
        <end position="261"/>
    </location>
</feature>
<organism evidence="9">
    <name type="scientific">uncultured Rubrobacteraceae bacterium</name>
    <dbReference type="NCBI Taxonomy" id="349277"/>
    <lineage>
        <taxon>Bacteria</taxon>
        <taxon>Bacillati</taxon>
        <taxon>Actinomycetota</taxon>
        <taxon>Rubrobacteria</taxon>
        <taxon>Rubrobacterales</taxon>
        <taxon>Rubrobacteraceae</taxon>
        <taxon>environmental samples</taxon>
    </lineage>
</organism>
<proteinExistence type="inferred from homology"/>
<feature type="transmembrane region" description="Helical" evidence="8">
    <location>
        <begin position="304"/>
        <end position="324"/>
    </location>
</feature>
<evidence type="ECO:0000256" key="7">
    <source>
        <dbReference type="ARBA" id="ARBA00024033"/>
    </source>
</evidence>
<dbReference type="EMBL" id="CADCUT010000158">
    <property type="protein sequence ID" value="CAA9422000.1"/>
    <property type="molecule type" value="Genomic_DNA"/>
</dbReference>
<evidence type="ECO:0000256" key="8">
    <source>
        <dbReference type="SAM" id="Phobius"/>
    </source>
</evidence>
<keyword evidence="3" id="KW-0808">Transferase</keyword>
<evidence type="ECO:0000256" key="3">
    <source>
        <dbReference type="ARBA" id="ARBA00022679"/>
    </source>
</evidence>
<evidence type="ECO:0000256" key="2">
    <source>
        <dbReference type="ARBA" id="ARBA00022475"/>
    </source>
</evidence>
<dbReference type="InterPro" id="IPR018584">
    <property type="entry name" value="GT87"/>
</dbReference>
<keyword evidence="6 8" id="KW-0472">Membrane</keyword>
<keyword evidence="5 8" id="KW-1133">Transmembrane helix</keyword>
<feature type="transmembrane region" description="Helical" evidence="8">
    <location>
        <begin position="267"/>
        <end position="292"/>
    </location>
</feature>
<dbReference type="AlphaFoldDB" id="A0A6J4PX36"/>
<dbReference type="GO" id="GO:0016758">
    <property type="term" value="F:hexosyltransferase activity"/>
    <property type="evidence" value="ECO:0007669"/>
    <property type="project" value="InterPro"/>
</dbReference>
<name>A0A6J4PX36_9ACTN</name>
<dbReference type="Pfam" id="PF09594">
    <property type="entry name" value="GT87"/>
    <property type="match status" value="1"/>
</dbReference>
<feature type="transmembrane region" description="Helical" evidence="8">
    <location>
        <begin position="330"/>
        <end position="354"/>
    </location>
</feature>